<keyword evidence="2" id="KW-0812">Transmembrane</keyword>
<feature type="domain" description="Acyltransferase 3" evidence="3">
    <location>
        <begin position="210"/>
        <end position="525"/>
    </location>
</feature>
<feature type="transmembrane region" description="Helical" evidence="2">
    <location>
        <begin position="237"/>
        <end position="257"/>
    </location>
</feature>
<feature type="transmembrane region" description="Helical" evidence="2">
    <location>
        <begin position="206"/>
        <end position="225"/>
    </location>
</feature>
<sequence>MTRHYPLVLKGIGFVLLFFFLKAFLSTIALSSFHKVIVDAELEHDDAIEVFFATGLAASTFKGDFRKSTRFEQKKRAALTISLGDNVARKVRIDTGQQPGATKLFSLSFVSHYGPDIVFTPQDIYQRFRPNEGVETYVLRPDHVLVVSRTNDPFLVLHGDLVVDNPFLKTVLPAIIAALLVVIAGRLSLKTLPAWTDVATKVSSTGVNFGSLDGIRGLAALLVLAQHTGVVRGSGMFAVWLFFALSGFLLSTPFVRQPERALSYPYMAHYLLRRFKRIVPMYFTMITITILFLGKFDVAFRHYLFLQANGHYWTVAQEMFFYLILPAVMITSTLLFRNRRLPALLFFAAVAAVAHAYLTISVVPLYGNNVTLRPMVGIFLIGVFCAFLFAYLTENHRKRLENPVVQQGLSFFGLGLFVVCMILADHLIGRFSAYDAVNRPGWFGIAAGTIILFTLLSEGRLLSKVMGWLPLRAVGVVSFSFYLLHPMMISCVRGTADYFFGYYPTGWVLFLLSGSVTYLLSLFAYTYIERPFIISAAAAQGPGSSKKTPVHAATAGGLRN</sequence>
<feature type="transmembrane region" description="Helical" evidence="2">
    <location>
        <begin position="440"/>
        <end position="457"/>
    </location>
</feature>
<accession>A0ABN6M7M3</accession>
<dbReference type="RefSeq" id="WP_284152155.1">
    <property type="nucleotide sequence ID" value="NZ_AP025516.1"/>
</dbReference>
<feature type="transmembrane region" description="Helical" evidence="2">
    <location>
        <begin position="507"/>
        <end position="528"/>
    </location>
</feature>
<dbReference type="Pfam" id="PF01757">
    <property type="entry name" value="Acyl_transf_3"/>
    <property type="match status" value="1"/>
</dbReference>
<keyword evidence="5" id="KW-1185">Reference proteome</keyword>
<dbReference type="Proteomes" id="UP000830055">
    <property type="component" value="Chromosome"/>
</dbReference>
<keyword evidence="2" id="KW-1133">Transmembrane helix</keyword>
<feature type="transmembrane region" description="Helical" evidence="2">
    <location>
        <begin position="404"/>
        <end position="428"/>
    </location>
</feature>
<name>A0ABN6M7M3_9BACT</name>
<feature type="transmembrane region" description="Helical" evidence="2">
    <location>
        <begin position="343"/>
        <end position="366"/>
    </location>
</feature>
<organism evidence="4 5">
    <name type="scientific">Desulfofustis limnaeus</name>
    <dbReference type="NCBI Taxonomy" id="2740163"/>
    <lineage>
        <taxon>Bacteria</taxon>
        <taxon>Pseudomonadati</taxon>
        <taxon>Thermodesulfobacteriota</taxon>
        <taxon>Desulfobulbia</taxon>
        <taxon>Desulfobulbales</taxon>
        <taxon>Desulfocapsaceae</taxon>
        <taxon>Desulfofustis</taxon>
    </lineage>
</organism>
<evidence type="ECO:0000256" key="2">
    <source>
        <dbReference type="SAM" id="Phobius"/>
    </source>
</evidence>
<dbReference type="PANTHER" id="PTHR23028:SF53">
    <property type="entry name" value="ACYL_TRANSF_3 DOMAIN-CONTAINING PROTEIN"/>
    <property type="match status" value="1"/>
</dbReference>
<gene>
    <name evidence="4" type="ORF">DPPLL_31850</name>
</gene>
<feature type="transmembrane region" description="Helical" evidence="2">
    <location>
        <begin position="319"/>
        <end position="336"/>
    </location>
</feature>
<dbReference type="InterPro" id="IPR050879">
    <property type="entry name" value="Acyltransferase_3"/>
</dbReference>
<dbReference type="InterPro" id="IPR002656">
    <property type="entry name" value="Acyl_transf_3_dom"/>
</dbReference>
<keyword evidence="2" id="KW-0472">Membrane</keyword>
<proteinExistence type="predicted"/>
<evidence type="ECO:0000259" key="3">
    <source>
        <dbReference type="Pfam" id="PF01757"/>
    </source>
</evidence>
<feature type="transmembrane region" description="Helical" evidence="2">
    <location>
        <begin position="12"/>
        <end position="33"/>
    </location>
</feature>
<dbReference type="PANTHER" id="PTHR23028">
    <property type="entry name" value="ACETYLTRANSFERASE"/>
    <property type="match status" value="1"/>
</dbReference>
<evidence type="ECO:0000313" key="4">
    <source>
        <dbReference type="EMBL" id="BDD88820.1"/>
    </source>
</evidence>
<evidence type="ECO:0000256" key="1">
    <source>
        <dbReference type="SAM" id="MobiDB-lite"/>
    </source>
</evidence>
<feature type="transmembrane region" description="Helical" evidence="2">
    <location>
        <begin position="469"/>
        <end position="487"/>
    </location>
</feature>
<dbReference type="EMBL" id="AP025516">
    <property type="protein sequence ID" value="BDD88820.1"/>
    <property type="molecule type" value="Genomic_DNA"/>
</dbReference>
<feature type="transmembrane region" description="Helical" evidence="2">
    <location>
        <begin position="278"/>
        <end position="299"/>
    </location>
</feature>
<feature type="region of interest" description="Disordered" evidence="1">
    <location>
        <begin position="540"/>
        <end position="560"/>
    </location>
</feature>
<reference evidence="4 5" key="1">
    <citation type="submission" date="2022-01" db="EMBL/GenBank/DDBJ databases">
        <title>Desulfofustis limnae sp. nov., a novel mesophilic sulfate-reducing bacterium isolated from marsh soil.</title>
        <authorList>
            <person name="Watanabe M."/>
            <person name="Takahashi A."/>
            <person name="Kojima H."/>
            <person name="Fukui M."/>
        </authorList>
    </citation>
    <scope>NUCLEOTIDE SEQUENCE [LARGE SCALE GENOMIC DNA]</scope>
    <source>
        <strain evidence="4 5">PPLL</strain>
    </source>
</reference>
<evidence type="ECO:0000313" key="5">
    <source>
        <dbReference type="Proteomes" id="UP000830055"/>
    </source>
</evidence>
<protein>
    <recommendedName>
        <fullName evidence="3">Acyltransferase 3 domain-containing protein</fullName>
    </recommendedName>
</protein>
<feature type="transmembrane region" description="Helical" evidence="2">
    <location>
        <begin position="167"/>
        <end position="185"/>
    </location>
</feature>
<feature type="transmembrane region" description="Helical" evidence="2">
    <location>
        <begin position="372"/>
        <end position="392"/>
    </location>
</feature>